<evidence type="ECO:0000313" key="29">
    <source>
        <dbReference type="Proteomes" id="UP001274896"/>
    </source>
</evidence>
<dbReference type="PANTHER" id="PTHR23505:SF13">
    <property type="entry name" value="PROTEIN SPINSTER HOMOLOG 1"/>
    <property type="match status" value="1"/>
</dbReference>
<feature type="transmembrane region" description="Helical" evidence="25">
    <location>
        <begin position="819"/>
        <end position="840"/>
    </location>
</feature>
<dbReference type="FunFam" id="2.30.30.140:FF:000026">
    <property type="entry name" value="SAGA-associated factor 29 homolog"/>
    <property type="match status" value="1"/>
</dbReference>
<dbReference type="GO" id="GO:0005634">
    <property type="term" value="C:nucleus"/>
    <property type="evidence" value="ECO:0007669"/>
    <property type="project" value="UniProtKB-SubCell"/>
</dbReference>
<name>A0AAE0QHM4_9TELE</name>
<dbReference type="PANTHER" id="PTHR23505">
    <property type="entry name" value="SPINSTER"/>
    <property type="match status" value="1"/>
</dbReference>
<dbReference type="Proteomes" id="UP001274896">
    <property type="component" value="Unassembled WGS sequence"/>
</dbReference>
<evidence type="ECO:0000256" key="7">
    <source>
        <dbReference type="ARBA" id="ARBA00023054"/>
    </source>
</evidence>
<dbReference type="Gene3D" id="1.20.1250.20">
    <property type="entry name" value="MFS general substrate transporter like domains"/>
    <property type="match status" value="1"/>
</dbReference>
<feature type="transmembrane region" description="Helical" evidence="25">
    <location>
        <begin position="656"/>
        <end position="678"/>
    </location>
</feature>
<evidence type="ECO:0000256" key="3">
    <source>
        <dbReference type="ARBA" id="ARBA00022448"/>
    </source>
</evidence>
<evidence type="ECO:0000256" key="1">
    <source>
        <dbReference type="ARBA" id="ARBA00004123"/>
    </source>
</evidence>
<feature type="domain" description="SGF29 C-terminal" evidence="27">
    <location>
        <begin position="152"/>
        <end position="293"/>
    </location>
</feature>
<feature type="transmembrane region" description="Helical" evidence="25">
    <location>
        <begin position="770"/>
        <end position="791"/>
    </location>
</feature>
<evidence type="ECO:0000256" key="13">
    <source>
        <dbReference type="ARBA" id="ARBA00024338"/>
    </source>
</evidence>
<evidence type="ECO:0000256" key="25">
    <source>
        <dbReference type="SAM" id="Phobius"/>
    </source>
</evidence>
<dbReference type="Pfam" id="PF07690">
    <property type="entry name" value="MFS_1"/>
    <property type="match status" value="1"/>
</dbReference>
<comment type="catalytic activity">
    <reaction evidence="15">
        <text>a 1-acyl-sn-glycero-3-phosphoethanolamine(out) + H(+)(out) = a 1-acyl-sn-glycero-3-phosphoethanolamine(in) + H(+)(in)</text>
        <dbReference type="Rhea" id="RHEA:74439"/>
        <dbReference type="ChEBI" id="CHEBI:15378"/>
        <dbReference type="ChEBI" id="CHEBI:64381"/>
    </reaction>
</comment>
<keyword evidence="11" id="KW-0458">Lysosome</keyword>
<dbReference type="CDD" id="cd17078">
    <property type="entry name" value="Ubl_SLD1_NFATC2ip"/>
    <property type="match status" value="1"/>
</dbReference>
<dbReference type="InterPro" id="IPR047288">
    <property type="entry name" value="Tudor_SGF29_rpt1"/>
</dbReference>
<keyword evidence="3" id="KW-0813">Transport</keyword>
<evidence type="ECO:0000256" key="10">
    <source>
        <dbReference type="ARBA" id="ARBA00023163"/>
    </source>
</evidence>
<dbReference type="FunFam" id="2.30.30.140:FF:000029">
    <property type="entry name" value="SAGA-associated factor 29 homolog"/>
    <property type="match status" value="1"/>
</dbReference>
<dbReference type="GO" id="GO:0022857">
    <property type="term" value="F:transmembrane transporter activity"/>
    <property type="evidence" value="ECO:0007669"/>
    <property type="project" value="InterPro"/>
</dbReference>
<sequence length="1015" mass="112259">MALVSADTKIAELLTELHQLIKQTQEERSRSEHNLLNIQKTHERMQTENKTSPYYRTKLRGLYTTAKADAEAECSILRHALDKIAEIKSLLEERRIAARMAGVYNDSDPPRKTMRRGVLMTLLQQSAMTLPLWIGKPGESPPPLCGAIPASSDYVAKQGDKVAARVKAVDGDEQWILAEVVSYNHSTNKYEVDDIDEEGKERHTLSRRRIIPLPQWKANPETDPEALFSKDQLVLALYPQTTCFYRALIHNPPHRPQDDYSVLFEDTSYADGYSPPLNVAQRYVVACKENKKKELNQKLDTLSSLLCLTSKTPEDILDVSVCPSQINNCNDWNDDIIIISSEDKQKRRTAKPKRRKRAQEISLKFRCRLDVHKIPVLSTDPLSKAVAQLSVELNVPPSKILLMRNDAELPVHSTITQLDLGIADIIDCLVITDDKEDKSSCDVITVRLQGKEKGSAKEYSLQKNAPLGSVLSQYTSGLSAAAKRKVKFLFDGLKVTRNQTPLQLDMEDAAMSFGEPTADTTPFFSDEEGEGTDVKREGHSNQPEAESASGVSSKRAVITVVVLFYINLLNYMDRFTVAGVLPDIEKFFNISDGKSGLLQTVFICSYMFLAPVFGYLGDRYNRKLIMCGGISFWSLVTLASSYVAKDHFWALLLTRGLVGVGEASYSTIAPTIIADLFIKEKRTAMLSVFYFAIPVGSGLGYIVGSLVNKEAGDWHWALRVTPALGLLAVFLLICVVQEPKRGAIEARSEHTLHRTSWLADMNALFKNKSFVLSTFGFTAVAFVTGSLALWAPSFLYRAAVFTGERQPCTQPGCGTSDSVVFGIITCVTGVLGVGMGGVVSQHLRKRTPRADPLVCAAGLLLAAPFLYLSIIFAQGSTIATYVFIFFGEMFLSMNWAIVADILLYVVVPTRRSTAEAFQIVVSHLLGDAGSPYLIGVVSDSLKRADSYMWQFRSLQTSLLLCSFVAVVGGAFFLATALFIEKDRHLAENYVPSDDAPIIVPKRGRSTKVSVSSVLI</sequence>
<dbReference type="PROSITE" id="PS51518">
    <property type="entry name" value="SGF29_C"/>
    <property type="match status" value="1"/>
</dbReference>
<feature type="transmembrane region" description="Helical" evidence="25">
    <location>
        <begin position="957"/>
        <end position="979"/>
    </location>
</feature>
<evidence type="ECO:0000259" key="26">
    <source>
        <dbReference type="PROSITE" id="PS50850"/>
    </source>
</evidence>
<keyword evidence="6" id="KW-0805">Transcription regulation</keyword>
<dbReference type="InterPro" id="IPR036259">
    <property type="entry name" value="MFS_trans_sf"/>
</dbReference>
<evidence type="ECO:0000256" key="18">
    <source>
        <dbReference type="ARBA" id="ARBA00047765"/>
    </source>
</evidence>
<evidence type="ECO:0000256" key="4">
    <source>
        <dbReference type="ARBA" id="ARBA00022692"/>
    </source>
</evidence>
<keyword evidence="7 23" id="KW-0175">Coiled coil</keyword>
<feature type="domain" description="Major facilitator superfamily (MFS) profile" evidence="26">
    <location>
        <begin position="559"/>
        <end position="983"/>
    </location>
</feature>
<feature type="transmembrane region" description="Helical" evidence="25">
    <location>
        <begin position="878"/>
        <end position="907"/>
    </location>
</feature>
<evidence type="ECO:0000256" key="6">
    <source>
        <dbReference type="ARBA" id="ARBA00023015"/>
    </source>
</evidence>
<dbReference type="Pfam" id="PF07039">
    <property type="entry name" value="SGF29_Tudor"/>
    <property type="match status" value="1"/>
</dbReference>
<dbReference type="GO" id="GO:0005765">
    <property type="term" value="C:lysosomal membrane"/>
    <property type="evidence" value="ECO:0007669"/>
    <property type="project" value="UniProtKB-SubCell"/>
</dbReference>
<evidence type="ECO:0000256" key="20">
    <source>
        <dbReference type="ARBA" id="ARBA00074350"/>
    </source>
</evidence>
<evidence type="ECO:0000313" key="28">
    <source>
        <dbReference type="EMBL" id="KAK3520286.1"/>
    </source>
</evidence>
<keyword evidence="5 25" id="KW-1133">Transmembrane helix</keyword>
<organism evidence="28 29">
    <name type="scientific">Hemibagrus guttatus</name>
    <dbReference type="NCBI Taxonomy" id="175788"/>
    <lineage>
        <taxon>Eukaryota</taxon>
        <taxon>Metazoa</taxon>
        <taxon>Chordata</taxon>
        <taxon>Craniata</taxon>
        <taxon>Vertebrata</taxon>
        <taxon>Euteleostomi</taxon>
        <taxon>Actinopterygii</taxon>
        <taxon>Neopterygii</taxon>
        <taxon>Teleostei</taxon>
        <taxon>Ostariophysi</taxon>
        <taxon>Siluriformes</taxon>
        <taxon>Bagridae</taxon>
        <taxon>Hemibagrus</taxon>
    </lineage>
</organism>
<evidence type="ECO:0000256" key="15">
    <source>
        <dbReference type="ARBA" id="ARBA00036238"/>
    </source>
</evidence>
<dbReference type="InterPro" id="IPR020846">
    <property type="entry name" value="MFS_dom"/>
</dbReference>
<feature type="transmembrane region" description="Helical" evidence="25">
    <location>
        <begin position="852"/>
        <end position="872"/>
    </location>
</feature>
<evidence type="ECO:0000256" key="14">
    <source>
        <dbReference type="ARBA" id="ARBA00035932"/>
    </source>
</evidence>
<evidence type="ECO:0000256" key="23">
    <source>
        <dbReference type="SAM" id="Coils"/>
    </source>
</evidence>
<dbReference type="InterPro" id="IPR010750">
    <property type="entry name" value="SGF29_tudor-like_dom"/>
</dbReference>
<evidence type="ECO:0000256" key="17">
    <source>
        <dbReference type="ARBA" id="ARBA00041462"/>
    </source>
</evidence>
<comment type="similarity">
    <text evidence="13">Belongs to the major facilitator superfamily. Spinster (TC 2.A.1.49) family.</text>
</comment>
<feature type="transmembrane region" description="Helical" evidence="25">
    <location>
        <begin position="596"/>
        <end position="617"/>
    </location>
</feature>
<dbReference type="Gene3D" id="2.30.30.140">
    <property type="match status" value="2"/>
</dbReference>
<dbReference type="GO" id="GO:0051302">
    <property type="term" value="P:regulation of cell division"/>
    <property type="evidence" value="ECO:0007669"/>
    <property type="project" value="UniProtKB-ARBA"/>
</dbReference>
<dbReference type="AlphaFoldDB" id="A0AAE0QHM4"/>
<evidence type="ECO:0000256" key="19">
    <source>
        <dbReference type="ARBA" id="ARBA00048915"/>
    </source>
</evidence>
<feature type="coiled-coil region" evidence="23">
    <location>
        <begin position="3"/>
        <end position="41"/>
    </location>
</feature>
<evidence type="ECO:0000256" key="5">
    <source>
        <dbReference type="ARBA" id="ARBA00022989"/>
    </source>
</evidence>
<evidence type="ECO:0000256" key="12">
    <source>
        <dbReference type="ARBA" id="ARBA00023242"/>
    </source>
</evidence>
<reference evidence="28" key="1">
    <citation type="submission" date="2023-06" db="EMBL/GenBank/DDBJ databases">
        <title>Male Hemibagrus guttatus genome.</title>
        <authorList>
            <person name="Bian C."/>
        </authorList>
    </citation>
    <scope>NUCLEOTIDE SEQUENCE</scope>
    <source>
        <strain evidence="28">Male_cb2023</strain>
        <tissue evidence="28">Muscle</tissue>
    </source>
</reference>
<protein>
    <recommendedName>
        <fullName evidence="16">Protein spinster homolog 1</fullName>
    </recommendedName>
    <alternativeName>
        <fullName evidence="21">Coiled-coil domain-containing protein 101</fullName>
    </alternativeName>
    <alternativeName>
        <fullName evidence="22">SAGA complex-associated factor 29</fullName>
    </alternativeName>
    <alternativeName>
        <fullName evidence="20">SAGA-associated factor 29</fullName>
    </alternativeName>
    <alternativeName>
        <fullName evidence="17">Spns1</fullName>
    </alternativeName>
</protein>
<feature type="transmembrane region" description="Helical" evidence="25">
    <location>
        <begin position="624"/>
        <end position="644"/>
    </location>
</feature>
<proteinExistence type="inferred from homology"/>
<dbReference type="PROSITE" id="PS50850">
    <property type="entry name" value="MFS"/>
    <property type="match status" value="1"/>
</dbReference>
<keyword evidence="12" id="KW-0539">Nucleus</keyword>
<comment type="caution">
    <text evidence="28">The sequence shown here is derived from an EMBL/GenBank/DDBJ whole genome shotgun (WGS) entry which is preliminary data.</text>
</comment>
<evidence type="ECO:0000256" key="21">
    <source>
        <dbReference type="ARBA" id="ARBA00076225"/>
    </source>
</evidence>
<evidence type="ECO:0000256" key="22">
    <source>
        <dbReference type="ARBA" id="ARBA00080390"/>
    </source>
</evidence>
<evidence type="ECO:0000259" key="27">
    <source>
        <dbReference type="PROSITE" id="PS51518"/>
    </source>
</evidence>
<feature type="transmembrane region" description="Helical" evidence="25">
    <location>
        <begin position="716"/>
        <end position="736"/>
    </location>
</feature>
<dbReference type="InterPro" id="IPR044770">
    <property type="entry name" value="MFS_spinster-like"/>
</dbReference>
<keyword evidence="4 25" id="KW-0812">Transmembrane</keyword>
<evidence type="ECO:0000256" key="8">
    <source>
        <dbReference type="ARBA" id="ARBA00023055"/>
    </source>
</evidence>
<comment type="catalytic activity">
    <reaction evidence="19">
        <text>a 1-O-(1Z-alkenyl)-sn-glycero-3-phosphoethanolamine(out) + H(+)(out) = a 1-O-(1Z-alkenyl)-sn-glycero-3-phosphoethanolamine(in) + H(+)(in)</text>
        <dbReference type="Rhea" id="RHEA:74455"/>
        <dbReference type="ChEBI" id="CHEBI:15378"/>
        <dbReference type="ChEBI" id="CHEBI:77288"/>
    </reaction>
</comment>
<keyword evidence="9 25" id="KW-0472">Membrane</keyword>
<evidence type="ECO:0000256" key="16">
    <source>
        <dbReference type="ARBA" id="ARBA00039482"/>
    </source>
</evidence>
<dbReference type="GO" id="GO:0006869">
    <property type="term" value="P:lipid transport"/>
    <property type="evidence" value="ECO:0007669"/>
    <property type="project" value="UniProtKB-KW"/>
</dbReference>
<dbReference type="InterPro" id="IPR011701">
    <property type="entry name" value="MFS"/>
</dbReference>
<keyword evidence="8" id="KW-0445">Lipid transport</keyword>
<feature type="transmembrane region" description="Helical" evidence="25">
    <location>
        <begin position="685"/>
        <end position="704"/>
    </location>
</feature>
<evidence type="ECO:0000256" key="2">
    <source>
        <dbReference type="ARBA" id="ARBA00004155"/>
    </source>
</evidence>
<feature type="region of interest" description="Disordered" evidence="24">
    <location>
        <begin position="518"/>
        <end position="548"/>
    </location>
</feature>
<accession>A0AAE0QHM4</accession>
<comment type="subcellular location">
    <subcellularLocation>
        <location evidence="2">Lysosome membrane</location>
        <topology evidence="2">Multi-pass membrane protein</topology>
    </subcellularLocation>
    <subcellularLocation>
        <location evidence="1">Nucleus</location>
    </subcellularLocation>
</comment>
<dbReference type="GO" id="GO:0140672">
    <property type="term" value="C:ATAC complex"/>
    <property type="evidence" value="ECO:0007669"/>
    <property type="project" value="UniProtKB-ARBA"/>
</dbReference>
<dbReference type="CDD" id="cd17328">
    <property type="entry name" value="MFS_spinster_like"/>
    <property type="match status" value="1"/>
</dbReference>
<evidence type="ECO:0000256" key="24">
    <source>
        <dbReference type="SAM" id="MobiDB-lite"/>
    </source>
</evidence>
<evidence type="ECO:0000256" key="11">
    <source>
        <dbReference type="ARBA" id="ARBA00023228"/>
    </source>
</evidence>
<dbReference type="EMBL" id="JAUCMX010000016">
    <property type="protein sequence ID" value="KAK3520286.1"/>
    <property type="molecule type" value="Genomic_DNA"/>
</dbReference>
<gene>
    <name evidence="28" type="ORF">QTP70_020355</name>
</gene>
<keyword evidence="29" id="KW-1185">Reference proteome</keyword>
<comment type="catalytic activity">
    <reaction evidence="18">
        <text>a 1-O-(1Z-alkenyl)-sn-glycero-3-phosphocholine(out) + H(+)(out) = a 1-O-(1Z-alkenyl)-sn-glycero-3-phosphocholine(in) + H(+)(in)</text>
        <dbReference type="Rhea" id="RHEA:74447"/>
        <dbReference type="ChEBI" id="CHEBI:15378"/>
        <dbReference type="ChEBI" id="CHEBI:77287"/>
    </reaction>
</comment>
<dbReference type="InterPro" id="IPR047287">
    <property type="entry name" value="Tudor_SGF29_rpt2"/>
</dbReference>
<comment type="catalytic activity">
    <reaction evidence="14">
        <text>a 1-acyl-sn-glycero-3-phosphocholine(out) + H(+)(out) = a 1-acyl-sn-glycero-3-phosphocholine(in) + H(+)(in)</text>
        <dbReference type="Rhea" id="RHEA:74435"/>
        <dbReference type="ChEBI" id="CHEBI:15378"/>
        <dbReference type="ChEBI" id="CHEBI:58168"/>
    </reaction>
</comment>
<evidence type="ECO:0000256" key="9">
    <source>
        <dbReference type="ARBA" id="ARBA00023136"/>
    </source>
</evidence>
<keyword evidence="10" id="KW-0804">Transcription</keyword>
<dbReference type="SUPFAM" id="SSF103473">
    <property type="entry name" value="MFS general substrate transporter"/>
    <property type="match status" value="1"/>
</dbReference>
<dbReference type="CDD" id="cd20393">
    <property type="entry name" value="Tudor_SGF29_rpt1"/>
    <property type="match status" value="1"/>
</dbReference>
<dbReference type="CDD" id="cd20394">
    <property type="entry name" value="Tudor_SGF29_rpt2"/>
    <property type="match status" value="1"/>
</dbReference>
<dbReference type="Gene3D" id="3.10.20.90">
    <property type="entry name" value="Phosphatidylinositol 3-kinase Catalytic Subunit, Chain A, domain 1"/>
    <property type="match status" value="2"/>
</dbReference>